<comment type="caution">
    <text evidence="1">The sequence shown here is derived from an EMBL/GenBank/DDBJ whole genome shotgun (WGS) entry which is preliminary data.</text>
</comment>
<evidence type="ECO:0000313" key="1">
    <source>
        <dbReference type="EMBL" id="MFC4427014.1"/>
    </source>
</evidence>
<protein>
    <submittedName>
        <fullName evidence="1">Uncharacterized protein</fullName>
    </submittedName>
</protein>
<proteinExistence type="predicted"/>
<dbReference type="EMBL" id="JBHSEH010000016">
    <property type="protein sequence ID" value="MFC4427014.1"/>
    <property type="molecule type" value="Genomic_DNA"/>
</dbReference>
<keyword evidence="2" id="KW-1185">Reference proteome</keyword>
<accession>A0ABV8XN40</accession>
<gene>
    <name evidence="1" type="ORF">ACFOZ9_12420</name>
</gene>
<dbReference type="RefSeq" id="WP_380040083.1">
    <property type="nucleotide sequence ID" value="NZ_JBHSEH010000016.1"/>
</dbReference>
<dbReference type="Proteomes" id="UP001595998">
    <property type="component" value="Unassembled WGS sequence"/>
</dbReference>
<name>A0ABV8XN40_9DEIO</name>
<sequence length="73" mass="7875">MEAHGWTRQALQATREVAEKARHAGVLARLDALESQPSPLTAQEELALLEELNMLTDVASSAMPGPEQHAGDQ</sequence>
<evidence type="ECO:0000313" key="2">
    <source>
        <dbReference type="Proteomes" id="UP001595998"/>
    </source>
</evidence>
<organism evidence="1 2">
    <name type="scientific">Deinococcus navajonensis</name>
    <dbReference type="NCBI Taxonomy" id="309884"/>
    <lineage>
        <taxon>Bacteria</taxon>
        <taxon>Thermotogati</taxon>
        <taxon>Deinococcota</taxon>
        <taxon>Deinococci</taxon>
        <taxon>Deinococcales</taxon>
        <taxon>Deinococcaceae</taxon>
        <taxon>Deinococcus</taxon>
    </lineage>
</organism>
<reference evidence="2" key="1">
    <citation type="journal article" date="2019" name="Int. J. Syst. Evol. Microbiol.">
        <title>The Global Catalogue of Microorganisms (GCM) 10K type strain sequencing project: providing services to taxonomists for standard genome sequencing and annotation.</title>
        <authorList>
            <consortium name="The Broad Institute Genomics Platform"/>
            <consortium name="The Broad Institute Genome Sequencing Center for Infectious Disease"/>
            <person name="Wu L."/>
            <person name="Ma J."/>
        </authorList>
    </citation>
    <scope>NUCLEOTIDE SEQUENCE [LARGE SCALE GENOMIC DNA]</scope>
    <source>
        <strain evidence="2">CCUG 56029</strain>
    </source>
</reference>